<feature type="chain" id="PRO_5043742656" description="protein disulfide-isomerase" evidence="7">
    <location>
        <begin position="19"/>
        <end position="401"/>
    </location>
</feature>
<dbReference type="SUPFAM" id="SSF52833">
    <property type="entry name" value="Thioredoxin-like"/>
    <property type="match status" value="2"/>
</dbReference>
<keyword evidence="4" id="KW-1015">Disulfide bond</keyword>
<organism evidence="9 10">
    <name type="scientific">Anaeramoeba flamelloides</name>
    <dbReference type="NCBI Taxonomy" id="1746091"/>
    <lineage>
        <taxon>Eukaryota</taxon>
        <taxon>Metamonada</taxon>
        <taxon>Anaeramoebidae</taxon>
        <taxon>Anaeramoeba</taxon>
    </lineage>
</organism>
<dbReference type="Pfam" id="PF24541">
    <property type="entry name" value="Thioredox_PDIA6_C"/>
    <property type="match status" value="1"/>
</dbReference>
<accession>A0AAV7Z793</accession>
<dbReference type="InterPro" id="IPR013766">
    <property type="entry name" value="Thioredoxin_domain"/>
</dbReference>
<dbReference type="AlphaFoldDB" id="A0AAV7Z793"/>
<comment type="subcellular location">
    <subcellularLocation>
        <location evidence="2">Endoplasmic reticulum lumen</location>
    </subcellularLocation>
</comment>
<dbReference type="Pfam" id="PF00085">
    <property type="entry name" value="Thioredoxin"/>
    <property type="match status" value="1"/>
</dbReference>
<evidence type="ECO:0000256" key="2">
    <source>
        <dbReference type="ARBA" id="ARBA00004319"/>
    </source>
</evidence>
<dbReference type="InterPro" id="IPR057305">
    <property type="entry name" value="Thioredox_PDIA6_C"/>
</dbReference>
<evidence type="ECO:0000259" key="8">
    <source>
        <dbReference type="PROSITE" id="PS51352"/>
    </source>
</evidence>
<gene>
    <name evidence="9" type="ORF">M0812_17134</name>
</gene>
<evidence type="ECO:0000256" key="4">
    <source>
        <dbReference type="ARBA" id="ARBA00023157"/>
    </source>
</evidence>
<dbReference type="Gene3D" id="3.40.30.10">
    <property type="entry name" value="Glutaredoxin"/>
    <property type="match status" value="2"/>
</dbReference>
<dbReference type="GO" id="GO:0005788">
    <property type="term" value="C:endoplasmic reticulum lumen"/>
    <property type="evidence" value="ECO:0007669"/>
    <property type="project" value="UniProtKB-SubCell"/>
</dbReference>
<dbReference type="PANTHER" id="PTHR45815">
    <property type="entry name" value="PROTEIN DISULFIDE-ISOMERASE A6"/>
    <property type="match status" value="1"/>
</dbReference>
<proteinExistence type="predicted"/>
<protein>
    <recommendedName>
        <fullName evidence="3">protein disulfide-isomerase</fullName>
        <ecNumber evidence="3">5.3.4.1</ecNumber>
    </recommendedName>
</protein>
<dbReference type="PROSITE" id="PS51352">
    <property type="entry name" value="THIOREDOXIN_2"/>
    <property type="match status" value="1"/>
</dbReference>
<dbReference type="PROSITE" id="PS00194">
    <property type="entry name" value="THIOREDOXIN_1"/>
    <property type="match status" value="1"/>
</dbReference>
<keyword evidence="7" id="KW-0732">Signal</keyword>
<comment type="caution">
    <text evidence="9">The sequence shown here is derived from an EMBL/GenBank/DDBJ whole genome shotgun (WGS) entry which is preliminary data.</text>
</comment>
<evidence type="ECO:0000256" key="1">
    <source>
        <dbReference type="ARBA" id="ARBA00001182"/>
    </source>
</evidence>
<dbReference type="GO" id="GO:0003756">
    <property type="term" value="F:protein disulfide isomerase activity"/>
    <property type="evidence" value="ECO:0007669"/>
    <property type="project" value="UniProtKB-EC"/>
</dbReference>
<evidence type="ECO:0000256" key="5">
    <source>
        <dbReference type="ARBA" id="ARBA00023235"/>
    </source>
</evidence>
<dbReference type="InterPro" id="IPR036249">
    <property type="entry name" value="Thioredoxin-like_sf"/>
</dbReference>
<keyword evidence="5" id="KW-0413">Isomerase</keyword>
<reference evidence="9" key="1">
    <citation type="submission" date="2022-08" db="EMBL/GenBank/DDBJ databases">
        <title>Novel sulphate-reducing endosymbionts in the free-living metamonad Anaeramoeba.</title>
        <authorList>
            <person name="Jerlstrom-Hultqvist J."/>
            <person name="Cepicka I."/>
            <person name="Gallot-Lavallee L."/>
            <person name="Salas-Leiva D."/>
            <person name="Curtis B.A."/>
            <person name="Zahonova K."/>
            <person name="Pipaliya S."/>
            <person name="Dacks J."/>
            <person name="Roger A.J."/>
        </authorList>
    </citation>
    <scope>NUCLEOTIDE SEQUENCE</scope>
    <source>
        <strain evidence="9">Busselton2</strain>
    </source>
</reference>
<feature type="signal peptide" evidence="7">
    <location>
        <begin position="1"/>
        <end position="18"/>
    </location>
</feature>
<name>A0AAV7Z793_9EUKA</name>
<evidence type="ECO:0000313" key="9">
    <source>
        <dbReference type="EMBL" id="KAJ3437956.1"/>
    </source>
</evidence>
<dbReference type="Proteomes" id="UP001146793">
    <property type="component" value="Unassembled WGS sequence"/>
</dbReference>
<dbReference type="PANTHER" id="PTHR45815:SF3">
    <property type="entry name" value="PROTEIN DISULFIDE-ISOMERASE A6"/>
    <property type="match status" value="1"/>
</dbReference>
<evidence type="ECO:0000256" key="3">
    <source>
        <dbReference type="ARBA" id="ARBA00012723"/>
    </source>
</evidence>
<feature type="domain" description="Thioredoxin" evidence="8">
    <location>
        <begin position="1"/>
        <end position="132"/>
    </location>
</feature>
<dbReference type="GO" id="GO:0015035">
    <property type="term" value="F:protein-disulfide reductase activity"/>
    <property type="evidence" value="ECO:0007669"/>
    <property type="project" value="TreeGrafter"/>
</dbReference>
<evidence type="ECO:0000256" key="7">
    <source>
        <dbReference type="SAM" id="SignalP"/>
    </source>
</evidence>
<dbReference type="EMBL" id="JANTQA010000033">
    <property type="protein sequence ID" value="KAJ3437956.1"/>
    <property type="molecule type" value="Genomic_DNA"/>
</dbReference>
<sequence length="401" mass="46390">MKIFLFVLCVLFIGLVSSRSIEVTSATFKREVLDKKDQAVFVLFHANWCGHCKKLMPDFEKAAERLKGLVTFAKVESSESDLMRKYGIEGYPTMKMFAPVPENSPTQEKKVIPFQRQRTINSISQFVLSYLPNYVDSIEEESWFETESKKVILFPSKKFNTIPPLFKGVARDFKKHFKFGIIFGSSPVSEKLAESFGIVDFPKVLLIEEKSEQVIEVFDQKLSLQSIHSFLKKHVTNVQGEEGSGEEAGKQKVNKKKKVEEEIMYIHEVGMEKYGELCTGGVSGFCVIGLFDKDDQENYKIYETVAKKFYKDKLFTFVLLNEDQEEIKSQLKDLTGKDTLDFEIIVIRPKRSRWAIFDGDFENETQLQTFFEKIITGDMRFKNSQIKKKKFQNDNEDIKEL</sequence>
<dbReference type="EC" id="5.3.4.1" evidence="3"/>
<keyword evidence="6" id="KW-0676">Redox-active center</keyword>
<evidence type="ECO:0000313" key="10">
    <source>
        <dbReference type="Proteomes" id="UP001146793"/>
    </source>
</evidence>
<dbReference type="InterPro" id="IPR017937">
    <property type="entry name" value="Thioredoxin_CS"/>
</dbReference>
<comment type="catalytic activity">
    <reaction evidence="1">
        <text>Catalyzes the rearrangement of -S-S- bonds in proteins.</text>
        <dbReference type="EC" id="5.3.4.1"/>
    </reaction>
</comment>
<dbReference type="PRINTS" id="PR00421">
    <property type="entry name" value="THIOREDOXIN"/>
</dbReference>
<dbReference type="GO" id="GO:0034976">
    <property type="term" value="P:response to endoplasmic reticulum stress"/>
    <property type="evidence" value="ECO:0007669"/>
    <property type="project" value="TreeGrafter"/>
</dbReference>
<evidence type="ECO:0000256" key="6">
    <source>
        <dbReference type="ARBA" id="ARBA00023284"/>
    </source>
</evidence>